<protein>
    <submittedName>
        <fullName evidence="1">Uncharacterized protein</fullName>
    </submittedName>
</protein>
<evidence type="ECO:0000313" key="1">
    <source>
        <dbReference type="EMBL" id="CAK62658.1"/>
    </source>
</evidence>
<name>A0BVU1_PARTE</name>
<dbReference type="RefSeq" id="XP_001430056.1">
    <property type="nucleotide sequence ID" value="XM_001430019.2"/>
</dbReference>
<sequence>MVQHLNLIQLIIAYQQPQDNKLQQINQCTSILSQNNKTWWTHTSLVPTQTQDKVTSLVNGVGSFQNKASLISTYLSLEAVNRIPVAKKLAIYFKAGIVGAVFLGSRIAAASIYQRNVQGEIGKVLDGAPIWENKFDVPELDKKFFFIDDDNNFEPSLWHHGINSIEKPKVFYKHE</sequence>
<dbReference type="InParanoid" id="A0BVU1"/>
<dbReference type="OrthoDB" id="295342at2759"/>
<accession>A0BVU1</accession>
<evidence type="ECO:0000313" key="2">
    <source>
        <dbReference type="Proteomes" id="UP000000600"/>
    </source>
</evidence>
<proteinExistence type="predicted"/>
<dbReference type="OMA" id="YQRNIQG"/>
<dbReference type="Proteomes" id="UP000000600">
    <property type="component" value="Unassembled WGS sequence"/>
</dbReference>
<dbReference type="STRING" id="5888.A0BVU1"/>
<keyword evidence="2" id="KW-1185">Reference proteome</keyword>
<reference evidence="1 2" key="1">
    <citation type="journal article" date="2006" name="Nature">
        <title>Global trends of whole-genome duplications revealed by the ciliate Paramecium tetraurelia.</title>
        <authorList>
            <consortium name="Genoscope"/>
            <person name="Aury J.-M."/>
            <person name="Jaillon O."/>
            <person name="Duret L."/>
            <person name="Noel B."/>
            <person name="Jubin C."/>
            <person name="Porcel B.M."/>
            <person name="Segurens B."/>
            <person name="Daubin V."/>
            <person name="Anthouard V."/>
            <person name="Aiach N."/>
            <person name="Arnaiz O."/>
            <person name="Billaut A."/>
            <person name="Beisson J."/>
            <person name="Blanc I."/>
            <person name="Bouhouche K."/>
            <person name="Camara F."/>
            <person name="Duharcourt S."/>
            <person name="Guigo R."/>
            <person name="Gogendeau D."/>
            <person name="Katinka M."/>
            <person name="Keller A.-M."/>
            <person name="Kissmehl R."/>
            <person name="Klotz C."/>
            <person name="Koll F."/>
            <person name="Le Moue A."/>
            <person name="Lepere C."/>
            <person name="Malinsky S."/>
            <person name="Nowacki M."/>
            <person name="Nowak J.K."/>
            <person name="Plattner H."/>
            <person name="Poulain J."/>
            <person name="Ruiz F."/>
            <person name="Serrano V."/>
            <person name="Zagulski M."/>
            <person name="Dessen P."/>
            <person name="Betermier M."/>
            <person name="Weissenbach J."/>
            <person name="Scarpelli C."/>
            <person name="Schachter V."/>
            <person name="Sperling L."/>
            <person name="Meyer E."/>
            <person name="Cohen J."/>
            <person name="Wincker P."/>
        </authorList>
    </citation>
    <scope>NUCLEOTIDE SEQUENCE [LARGE SCALE GENOMIC DNA]</scope>
    <source>
        <strain evidence="1 2">Stock d4-2</strain>
    </source>
</reference>
<organism evidence="1 2">
    <name type="scientific">Paramecium tetraurelia</name>
    <dbReference type="NCBI Taxonomy" id="5888"/>
    <lineage>
        <taxon>Eukaryota</taxon>
        <taxon>Sar</taxon>
        <taxon>Alveolata</taxon>
        <taxon>Ciliophora</taxon>
        <taxon>Intramacronucleata</taxon>
        <taxon>Oligohymenophorea</taxon>
        <taxon>Peniculida</taxon>
        <taxon>Parameciidae</taxon>
        <taxon>Paramecium</taxon>
    </lineage>
</organism>
<dbReference type="eggNOG" id="ENOG502SUB5">
    <property type="taxonomic scope" value="Eukaryota"/>
</dbReference>
<gene>
    <name evidence="1" type="ORF">GSPATT00032510001</name>
</gene>
<dbReference type="KEGG" id="ptm:GSPATT00032510001"/>
<dbReference type="GeneID" id="5015840"/>
<dbReference type="AlphaFoldDB" id="A0BVU1"/>
<dbReference type="HOGENOM" id="CLU_1762337_0_0_1"/>
<dbReference type="EMBL" id="CT868020">
    <property type="protein sequence ID" value="CAK62658.1"/>
    <property type="molecule type" value="Genomic_DNA"/>
</dbReference>